<dbReference type="EMBL" id="JH992978">
    <property type="protein sequence ID" value="EKX50645.1"/>
    <property type="molecule type" value="Genomic_DNA"/>
</dbReference>
<dbReference type="OrthoDB" id="123971at2759"/>
<dbReference type="RefSeq" id="XP_005837625.1">
    <property type="nucleotide sequence ID" value="XM_005837568.1"/>
</dbReference>
<evidence type="ECO:0000313" key="3">
    <source>
        <dbReference type="EMBL" id="EKX50645.1"/>
    </source>
</evidence>
<dbReference type="GeneID" id="17307296"/>
<name>L1JR25_GUITC</name>
<feature type="domain" description="PDZ" evidence="2">
    <location>
        <begin position="66"/>
        <end position="155"/>
    </location>
</feature>
<evidence type="ECO:0000256" key="1">
    <source>
        <dbReference type="SAM" id="MobiDB-lite"/>
    </source>
</evidence>
<accession>L1JR25</accession>
<dbReference type="Proteomes" id="UP000011087">
    <property type="component" value="Unassembled WGS sequence"/>
</dbReference>
<protein>
    <recommendedName>
        <fullName evidence="2">PDZ domain-containing protein</fullName>
    </recommendedName>
</protein>
<reference evidence="5" key="2">
    <citation type="submission" date="2012-11" db="EMBL/GenBank/DDBJ databases">
        <authorList>
            <person name="Kuo A."/>
            <person name="Curtis B.A."/>
            <person name="Tanifuji G."/>
            <person name="Burki F."/>
            <person name="Gruber A."/>
            <person name="Irimia M."/>
            <person name="Maruyama S."/>
            <person name="Arias M.C."/>
            <person name="Ball S.G."/>
            <person name="Gile G.H."/>
            <person name="Hirakawa Y."/>
            <person name="Hopkins J.F."/>
            <person name="Rensing S.A."/>
            <person name="Schmutz J."/>
            <person name="Symeonidi A."/>
            <person name="Elias M."/>
            <person name="Eveleigh R.J."/>
            <person name="Herman E.K."/>
            <person name="Klute M.J."/>
            <person name="Nakayama T."/>
            <person name="Obornik M."/>
            <person name="Reyes-Prieto A."/>
            <person name="Armbrust E.V."/>
            <person name="Aves S.J."/>
            <person name="Beiko R.G."/>
            <person name="Coutinho P."/>
            <person name="Dacks J.B."/>
            <person name="Durnford D.G."/>
            <person name="Fast N.M."/>
            <person name="Green B.R."/>
            <person name="Grisdale C."/>
            <person name="Hempe F."/>
            <person name="Henrissat B."/>
            <person name="Hoppner M.P."/>
            <person name="Ishida K.-I."/>
            <person name="Kim E."/>
            <person name="Koreny L."/>
            <person name="Kroth P.G."/>
            <person name="Liu Y."/>
            <person name="Malik S.-B."/>
            <person name="Maier U.G."/>
            <person name="McRose D."/>
            <person name="Mock T."/>
            <person name="Neilson J.A."/>
            <person name="Onodera N.T."/>
            <person name="Poole A.M."/>
            <person name="Pritham E.J."/>
            <person name="Richards T.A."/>
            <person name="Rocap G."/>
            <person name="Roy S.W."/>
            <person name="Sarai C."/>
            <person name="Schaack S."/>
            <person name="Shirato S."/>
            <person name="Slamovits C.H."/>
            <person name="Spencer D.F."/>
            <person name="Suzuki S."/>
            <person name="Worden A.Z."/>
            <person name="Zauner S."/>
            <person name="Barry K."/>
            <person name="Bell C."/>
            <person name="Bharti A.K."/>
            <person name="Crow J.A."/>
            <person name="Grimwood J."/>
            <person name="Kramer R."/>
            <person name="Lindquist E."/>
            <person name="Lucas S."/>
            <person name="Salamov A."/>
            <person name="McFadden G.I."/>
            <person name="Lane C.E."/>
            <person name="Keeling P.J."/>
            <person name="Gray M.W."/>
            <person name="Grigoriev I.V."/>
            <person name="Archibald J.M."/>
        </authorList>
    </citation>
    <scope>NUCLEOTIDE SEQUENCE</scope>
    <source>
        <strain evidence="5">CCMP2712</strain>
    </source>
</reference>
<dbReference type="Gene3D" id="2.30.42.10">
    <property type="match status" value="1"/>
</dbReference>
<sequence length="182" mass="19212">MQSAGISKHRGRGAPTPTTAGKEEEPRQDEVQDGALGNLLSVIPPAVRDWLGVSGAAITCCVSSRPPDLPDTSAGECGVGLILEDCSNPTYNNYNVYVKALSVGGPADTSKQIQEGDVLVRIDGKDVIGMKTKDLGQFLIGPVGSAVSLQMRRGSNWKGGEGKVYSVDLNRKWACAGLKEIR</sequence>
<dbReference type="PROSITE" id="PS50106">
    <property type="entry name" value="PDZ"/>
    <property type="match status" value="1"/>
</dbReference>
<evidence type="ECO:0000259" key="2">
    <source>
        <dbReference type="PROSITE" id="PS50106"/>
    </source>
</evidence>
<evidence type="ECO:0000313" key="5">
    <source>
        <dbReference type="Proteomes" id="UP000011087"/>
    </source>
</evidence>
<dbReference type="InterPro" id="IPR001478">
    <property type="entry name" value="PDZ"/>
</dbReference>
<dbReference type="SUPFAM" id="SSF50156">
    <property type="entry name" value="PDZ domain-like"/>
    <property type="match status" value="1"/>
</dbReference>
<dbReference type="InterPro" id="IPR036034">
    <property type="entry name" value="PDZ_sf"/>
</dbReference>
<dbReference type="KEGG" id="gtt:GUITHDRAFT_161853"/>
<dbReference type="HOGENOM" id="CLU_1484674_0_0_1"/>
<dbReference type="SMART" id="SM00228">
    <property type="entry name" value="PDZ"/>
    <property type="match status" value="1"/>
</dbReference>
<reference evidence="4" key="3">
    <citation type="submission" date="2015-06" db="UniProtKB">
        <authorList>
            <consortium name="EnsemblProtists"/>
        </authorList>
    </citation>
    <scope>IDENTIFICATION</scope>
</reference>
<dbReference type="AlphaFoldDB" id="L1JR25"/>
<proteinExistence type="predicted"/>
<dbReference type="Pfam" id="PF17820">
    <property type="entry name" value="PDZ_6"/>
    <property type="match status" value="1"/>
</dbReference>
<gene>
    <name evidence="3" type="ORF">GUITHDRAFT_161853</name>
</gene>
<dbReference type="PaxDb" id="55529-EKX50645"/>
<dbReference type="InterPro" id="IPR041489">
    <property type="entry name" value="PDZ_6"/>
</dbReference>
<keyword evidence="5" id="KW-1185">Reference proteome</keyword>
<feature type="region of interest" description="Disordered" evidence="1">
    <location>
        <begin position="1"/>
        <end position="29"/>
    </location>
</feature>
<organism evidence="3">
    <name type="scientific">Guillardia theta (strain CCMP2712)</name>
    <name type="common">Cryptophyte</name>
    <dbReference type="NCBI Taxonomy" id="905079"/>
    <lineage>
        <taxon>Eukaryota</taxon>
        <taxon>Cryptophyceae</taxon>
        <taxon>Pyrenomonadales</taxon>
        <taxon>Geminigeraceae</taxon>
        <taxon>Guillardia</taxon>
    </lineage>
</organism>
<dbReference type="EnsemblProtists" id="EKX50645">
    <property type="protein sequence ID" value="EKX50645"/>
    <property type="gene ID" value="GUITHDRAFT_161853"/>
</dbReference>
<evidence type="ECO:0000313" key="4">
    <source>
        <dbReference type="EnsemblProtists" id="EKX50645"/>
    </source>
</evidence>
<reference evidence="3 5" key="1">
    <citation type="journal article" date="2012" name="Nature">
        <title>Algal genomes reveal evolutionary mosaicism and the fate of nucleomorphs.</title>
        <authorList>
            <consortium name="DOE Joint Genome Institute"/>
            <person name="Curtis B.A."/>
            <person name="Tanifuji G."/>
            <person name="Burki F."/>
            <person name="Gruber A."/>
            <person name="Irimia M."/>
            <person name="Maruyama S."/>
            <person name="Arias M.C."/>
            <person name="Ball S.G."/>
            <person name="Gile G.H."/>
            <person name="Hirakawa Y."/>
            <person name="Hopkins J.F."/>
            <person name="Kuo A."/>
            <person name="Rensing S.A."/>
            <person name="Schmutz J."/>
            <person name="Symeonidi A."/>
            <person name="Elias M."/>
            <person name="Eveleigh R.J."/>
            <person name="Herman E.K."/>
            <person name="Klute M.J."/>
            <person name="Nakayama T."/>
            <person name="Obornik M."/>
            <person name="Reyes-Prieto A."/>
            <person name="Armbrust E.V."/>
            <person name="Aves S.J."/>
            <person name="Beiko R.G."/>
            <person name="Coutinho P."/>
            <person name="Dacks J.B."/>
            <person name="Durnford D.G."/>
            <person name="Fast N.M."/>
            <person name="Green B.R."/>
            <person name="Grisdale C.J."/>
            <person name="Hempel F."/>
            <person name="Henrissat B."/>
            <person name="Hoppner M.P."/>
            <person name="Ishida K."/>
            <person name="Kim E."/>
            <person name="Koreny L."/>
            <person name="Kroth P.G."/>
            <person name="Liu Y."/>
            <person name="Malik S.B."/>
            <person name="Maier U.G."/>
            <person name="McRose D."/>
            <person name="Mock T."/>
            <person name="Neilson J.A."/>
            <person name="Onodera N.T."/>
            <person name="Poole A.M."/>
            <person name="Pritham E.J."/>
            <person name="Richards T.A."/>
            <person name="Rocap G."/>
            <person name="Roy S.W."/>
            <person name="Sarai C."/>
            <person name="Schaack S."/>
            <person name="Shirato S."/>
            <person name="Slamovits C.H."/>
            <person name="Spencer D.F."/>
            <person name="Suzuki S."/>
            <person name="Worden A.Z."/>
            <person name="Zauner S."/>
            <person name="Barry K."/>
            <person name="Bell C."/>
            <person name="Bharti A.K."/>
            <person name="Crow J.A."/>
            <person name="Grimwood J."/>
            <person name="Kramer R."/>
            <person name="Lindquist E."/>
            <person name="Lucas S."/>
            <person name="Salamov A."/>
            <person name="McFadden G.I."/>
            <person name="Lane C.E."/>
            <person name="Keeling P.J."/>
            <person name="Gray M.W."/>
            <person name="Grigoriev I.V."/>
            <person name="Archibald J.M."/>
        </authorList>
    </citation>
    <scope>NUCLEOTIDE SEQUENCE</scope>
    <source>
        <strain evidence="3 5">CCMP2712</strain>
    </source>
</reference>